<dbReference type="Proteomes" id="UP000593572">
    <property type="component" value="Unassembled WGS sequence"/>
</dbReference>
<organism evidence="1 2">
    <name type="scientific">Gossypium lobatum</name>
    <dbReference type="NCBI Taxonomy" id="34289"/>
    <lineage>
        <taxon>Eukaryota</taxon>
        <taxon>Viridiplantae</taxon>
        <taxon>Streptophyta</taxon>
        <taxon>Embryophyta</taxon>
        <taxon>Tracheophyta</taxon>
        <taxon>Spermatophyta</taxon>
        <taxon>Magnoliopsida</taxon>
        <taxon>eudicotyledons</taxon>
        <taxon>Gunneridae</taxon>
        <taxon>Pentapetalae</taxon>
        <taxon>rosids</taxon>
        <taxon>malvids</taxon>
        <taxon>Malvales</taxon>
        <taxon>Malvaceae</taxon>
        <taxon>Malvoideae</taxon>
        <taxon>Gossypium</taxon>
    </lineage>
</organism>
<dbReference type="AlphaFoldDB" id="A0A7J8LJV7"/>
<sequence>MLCKTMSTWALPAANISECAASALSTRATLILLRACPEITEQQRTTHHT</sequence>
<proteinExistence type="predicted"/>
<reference evidence="1 2" key="1">
    <citation type="journal article" date="2019" name="Genome Biol. Evol.">
        <title>Insights into the evolution of the New World diploid cottons (Gossypium, subgenus Houzingenia) based on genome sequencing.</title>
        <authorList>
            <person name="Grover C.E."/>
            <person name="Arick M.A. 2nd"/>
            <person name="Thrash A."/>
            <person name="Conover J.L."/>
            <person name="Sanders W.S."/>
            <person name="Peterson D.G."/>
            <person name="Frelichowski J.E."/>
            <person name="Scheffler J.A."/>
            <person name="Scheffler B.E."/>
            <person name="Wendel J.F."/>
        </authorList>
    </citation>
    <scope>NUCLEOTIDE SEQUENCE [LARGE SCALE GENOMIC DNA]</scope>
    <source>
        <strain evidence="1">157</strain>
        <tissue evidence="1">Leaf</tissue>
    </source>
</reference>
<evidence type="ECO:0000313" key="1">
    <source>
        <dbReference type="EMBL" id="MBA0552721.1"/>
    </source>
</evidence>
<feature type="non-terminal residue" evidence="1">
    <location>
        <position position="49"/>
    </location>
</feature>
<evidence type="ECO:0000313" key="2">
    <source>
        <dbReference type="Proteomes" id="UP000593572"/>
    </source>
</evidence>
<comment type="caution">
    <text evidence="1">The sequence shown here is derived from an EMBL/GenBank/DDBJ whole genome shotgun (WGS) entry which is preliminary data.</text>
</comment>
<gene>
    <name evidence="1" type="ORF">Golob_023501</name>
</gene>
<dbReference type="EMBL" id="JABEZX010000003">
    <property type="protein sequence ID" value="MBA0552721.1"/>
    <property type="molecule type" value="Genomic_DNA"/>
</dbReference>
<accession>A0A7J8LJV7</accession>
<protein>
    <submittedName>
        <fullName evidence="1">Uncharacterized protein</fullName>
    </submittedName>
</protein>
<keyword evidence="2" id="KW-1185">Reference proteome</keyword>
<name>A0A7J8LJV7_9ROSI</name>